<evidence type="ECO:0000313" key="3">
    <source>
        <dbReference type="Proteomes" id="UP000053719"/>
    </source>
</evidence>
<dbReference type="RefSeq" id="WP_058211508.1">
    <property type="nucleotide sequence ID" value="NZ_LKLU01000051.1"/>
</dbReference>
<protein>
    <submittedName>
        <fullName evidence="2">Uncharacterized protein</fullName>
    </submittedName>
</protein>
<name>A0A0V8E7X7_LACLL</name>
<comment type="caution">
    <text evidence="2">The sequence shown here is derived from an EMBL/GenBank/DDBJ whole genome shotgun (WGS) entry which is preliminary data.</text>
</comment>
<feature type="region of interest" description="Disordered" evidence="1">
    <location>
        <begin position="32"/>
        <end position="94"/>
    </location>
</feature>
<dbReference type="EMBL" id="LKLU01000051">
    <property type="protein sequence ID" value="KSU21894.1"/>
    <property type="molecule type" value="Genomic_DNA"/>
</dbReference>
<sequence length="156" mass="17696">MKNKKWMIWAGLIVMLAVVMIGSVYALTRPHEMGQDKTTKASTIQSSLKVSEKKVEEKVSKSSTDSLTSESTTQSSQIEKSTAQSETQNSKADLKAFNQKATAEEVYVKYPYGRSMNFERATDEKLKNLEKEYTLKEMTNLRDDYDGQTKSVIIFE</sequence>
<reference evidence="3" key="1">
    <citation type="submission" date="2015-10" db="EMBL/GenBank/DDBJ databases">
        <title>Draft Genome Sequences of 11 Lactococcus lactis subspecies cremoris strains.</title>
        <authorList>
            <person name="Wels M."/>
            <person name="Backus L."/>
            <person name="Boekhorst J."/>
            <person name="Dijkstra A."/>
            <person name="Beerthuizen M."/>
            <person name="Kelly W."/>
            <person name="Siezen R."/>
            <person name="Bachmann H."/>
            <person name="Van Hijum S."/>
        </authorList>
    </citation>
    <scope>NUCLEOTIDE SEQUENCE [LARGE SCALE GENOMIC DNA]</scope>
    <source>
        <strain evidence="3">M20</strain>
    </source>
</reference>
<organism evidence="2 3">
    <name type="scientific">Lactococcus lactis subsp. lactis</name>
    <name type="common">Streptococcus lactis</name>
    <dbReference type="NCBI Taxonomy" id="1360"/>
    <lineage>
        <taxon>Bacteria</taxon>
        <taxon>Bacillati</taxon>
        <taxon>Bacillota</taxon>
        <taxon>Bacilli</taxon>
        <taxon>Lactobacillales</taxon>
        <taxon>Streptococcaceae</taxon>
        <taxon>Lactococcus</taxon>
    </lineage>
</organism>
<accession>A0A0V8E7X7</accession>
<proteinExistence type="predicted"/>
<feature type="compositionally biased region" description="Low complexity" evidence="1">
    <location>
        <begin position="61"/>
        <end position="82"/>
    </location>
</feature>
<feature type="compositionally biased region" description="Basic and acidic residues" evidence="1">
    <location>
        <begin position="50"/>
        <end position="60"/>
    </location>
</feature>
<dbReference type="Proteomes" id="UP000053719">
    <property type="component" value="Unassembled WGS sequence"/>
</dbReference>
<evidence type="ECO:0000313" key="2">
    <source>
        <dbReference type="EMBL" id="KSU21894.1"/>
    </source>
</evidence>
<evidence type="ECO:0000256" key="1">
    <source>
        <dbReference type="SAM" id="MobiDB-lite"/>
    </source>
</evidence>
<dbReference type="AlphaFoldDB" id="A0A0V8E7X7"/>
<gene>
    <name evidence="2" type="ORF">M20_0702</name>
</gene>
<dbReference type="PATRIC" id="fig|1360.114.peg.2296"/>